<dbReference type="Pfam" id="PF06271">
    <property type="entry name" value="RDD"/>
    <property type="match status" value="1"/>
</dbReference>
<dbReference type="AlphaFoldDB" id="A0A1W1E213"/>
<reference evidence="9" key="1">
    <citation type="submission" date="2016-10" db="EMBL/GenBank/DDBJ databases">
        <authorList>
            <person name="de Groot N.N."/>
        </authorList>
    </citation>
    <scope>NUCLEOTIDE SEQUENCE</scope>
</reference>
<name>A0A1W1E213_9ZZZZ</name>
<gene>
    <name evidence="8" type="ORF">MNB_SUP05-SYMBIONT-4-814</name>
    <name evidence="9" type="ORF">MNB_SUP05-SYMBIONT-5-1304</name>
</gene>
<comment type="subcellular location">
    <subcellularLocation>
        <location evidence="1">Cell membrane</location>
        <topology evidence="1">Multi-pass membrane protein</topology>
    </subcellularLocation>
</comment>
<feature type="transmembrane region" description="Helical" evidence="6">
    <location>
        <begin position="20"/>
        <end position="38"/>
    </location>
</feature>
<keyword evidence="2" id="KW-1003">Cell membrane</keyword>
<feature type="transmembrane region" description="Helical" evidence="6">
    <location>
        <begin position="93"/>
        <end position="115"/>
    </location>
</feature>
<keyword evidence="3 6" id="KW-0812">Transmembrane</keyword>
<evidence type="ECO:0000259" key="7">
    <source>
        <dbReference type="Pfam" id="PF06271"/>
    </source>
</evidence>
<accession>A0A1W1E213</accession>
<dbReference type="EMBL" id="FPHY01000188">
    <property type="protein sequence ID" value="SFV87322.1"/>
    <property type="molecule type" value="Genomic_DNA"/>
</dbReference>
<organism evidence="9">
    <name type="scientific">hydrothermal vent metagenome</name>
    <dbReference type="NCBI Taxonomy" id="652676"/>
    <lineage>
        <taxon>unclassified sequences</taxon>
        <taxon>metagenomes</taxon>
        <taxon>ecological metagenomes</taxon>
    </lineage>
</organism>
<dbReference type="GO" id="GO:0005886">
    <property type="term" value="C:plasma membrane"/>
    <property type="evidence" value="ECO:0007669"/>
    <property type="project" value="UniProtKB-SubCell"/>
</dbReference>
<proteinExistence type="predicted"/>
<sequence>MKSDVSLLRRLGAATYDVFLAFSLTFFIVGVILIAFFEKQAQTDFWMFFVSLITVYFYFAWSWVNGGQTLGMKAWKFHIVQNNGAPITHAQSFMRFTLSIVSFSALGVGFIYQLFDKDNLALHDKFSNTQLMQNQ</sequence>
<keyword evidence="5 6" id="KW-0472">Membrane</keyword>
<dbReference type="PANTHER" id="PTHR36115:SF10">
    <property type="entry name" value="RDD DOMAIN-CONTAINING PROTEIN"/>
    <property type="match status" value="1"/>
</dbReference>
<evidence type="ECO:0000256" key="3">
    <source>
        <dbReference type="ARBA" id="ARBA00022692"/>
    </source>
</evidence>
<evidence type="ECO:0000313" key="8">
    <source>
        <dbReference type="EMBL" id="SFV87322.1"/>
    </source>
</evidence>
<evidence type="ECO:0000256" key="1">
    <source>
        <dbReference type="ARBA" id="ARBA00004651"/>
    </source>
</evidence>
<evidence type="ECO:0000313" key="9">
    <source>
        <dbReference type="EMBL" id="SFV87891.1"/>
    </source>
</evidence>
<keyword evidence="4 6" id="KW-1133">Transmembrane helix</keyword>
<feature type="transmembrane region" description="Helical" evidence="6">
    <location>
        <begin position="45"/>
        <end position="64"/>
    </location>
</feature>
<evidence type="ECO:0000256" key="5">
    <source>
        <dbReference type="ARBA" id="ARBA00023136"/>
    </source>
</evidence>
<evidence type="ECO:0000256" key="2">
    <source>
        <dbReference type="ARBA" id="ARBA00022475"/>
    </source>
</evidence>
<feature type="domain" description="RDD" evidence="7">
    <location>
        <begin position="6"/>
        <end position="128"/>
    </location>
</feature>
<protein>
    <submittedName>
        <fullName evidence="9">FIG023103: Predicted transmembrane protein</fullName>
    </submittedName>
</protein>
<dbReference type="InterPro" id="IPR051791">
    <property type="entry name" value="Pra-immunoreactive"/>
</dbReference>
<dbReference type="EMBL" id="FPHZ01000103">
    <property type="protein sequence ID" value="SFV87891.1"/>
    <property type="molecule type" value="Genomic_DNA"/>
</dbReference>
<evidence type="ECO:0000256" key="4">
    <source>
        <dbReference type="ARBA" id="ARBA00022989"/>
    </source>
</evidence>
<dbReference type="InterPro" id="IPR010432">
    <property type="entry name" value="RDD"/>
</dbReference>
<dbReference type="PANTHER" id="PTHR36115">
    <property type="entry name" value="PROLINE-RICH ANTIGEN HOMOLOG-RELATED"/>
    <property type="match status" value="1"/>
</dbReference>
<evidence type="ECO:0000256" key="6">
    <source>
        <dbReference type="SAM" id="Phobius"/>
    </source>
</evidence>